<dbReference type="GO" id="GO:0071160">
    <property type="term" value="F:cyanophycin synthetase activity (L-aspartate-adding)"/>
    <property type="evidence" value="ECO:0007669"/>
    <property type="project" value="UniProtKB-EC"/>
</dbReference>
<dbReference type="InterPro" id="IPR018109">
    <property type="entry name" value="Folylpolyglutamate_synth_CS"/>
</dbReference>
<evidence type="ECO:0000256" key="13">
    <source>
        <dbReference type="ARBA" id="ARBA00048425"/>
    </source>
</evidence>
<organism evidence="16 17">
    <name type="scientific">Clostridium fallax</name>
    <dbReference type="NCBI Taxonomy" id="1533"/>
    <lineage>
        <taxon>Bacteria</taxon>
        <taxon>Bacillati</taxon>
        <taxon>Bacillota</taxon>
        <taxon>Clostridia</taxon>
        <taxon>Eubacteriales</taxon>
        <taxon>Clostridiaceae</taxon>
        <taxon>Clostridium</taxon>
    </lineage>
</organism>
<dbReference type="SUPFAM" id="SSF56059">
    <property type="entry name" value="Glutathione synthetase ATP-binding domain-like"/>
    <property type="match status" value="1"/>
</dbReference>
<evidence type="ECO:0000256" key="9">
    <source>
        <dbReference type="ARBA" id="ARBA00022741"/>
    </source>
</evidence>
<dbReference type="PANTHER" id="PTHR23135:SF18">
    <property type="entry name" value="CYANOPHYCIN SYNTHETASE"/>
    <property type="match status" value="1"/>
</dbReference>
<evidence type="ECO:0000256" key="5">
    <source>
        <dbReference type="ARBA" id="ARBA00012968"/>
    </source>
</evidence>
<dbReference type="Pfam" id="PF08443">
    <property type="entry name" value="RimK"/>
    <property type="match status" value="2"/>
</dbReference>
<comment type="pathway">
    <text evidence="2">Cell wall biogenesis; peptidoglycan biosynthesis.</text>
</comment>
<comment type="function">
    <text evidence="1">Catalyzes the ATP-dependent polymerization of arginine and aspartate to multi-L-arginyl-poly-L-aspartic acid (cyanophycin; a water-insoluble reserve polymer).</text>
</comment>
<feature type="domain" description="ATP-grasp" evidence="15">
    <location>
        <begin position="218"/>
        <end position="470"/>
    </location>
</feature>
<comment type="subunit">
    <text evidence="4">Homodimer.</text>
</comment>
<evidence type="ECO:0000313" key="17">
    <source>
        <dbReference type="Proteomes" id="UP000184035"/>
    </source>
</evidence>
<dbReference type="InterPro" id="IPR013651">
    <property type="entry name" value="ATP-grasp_RimK-type"/>
</dbReference>
<dbReference type="SUPFAM" id="SSF53623">
    <property type="entry name" value="MurD-like peptide ligases, catalytic domain"/>
    <property type="match status" value="1"/>
</dbReference>
<dbReference type="STRING" id="1533.SAMN05443638_11253"/>
<sequence>MRLLNEKIFEGRNIYSHKKVIRIDIDLEGYSDIPTKDIPNFNYNILKIVPELKKHRCGIDEEGGFVKRLNEGTYLAHVCEHIIIGLQNSLDIDVVYGKAREIQGDIYYIIFQYEYERLGIACANLAIDIINSLISNIPINIEDRISILKKIKNEEILGPSTRAICEAAKKRNLPVLKLGDSGMYQIGYGKMGRVFGATIGYETKCIGADIACDKVLTKSLLKCQCIPVAEGGKVYSSINLLNIAEKIGYPVVLKPQFGSKGKGVILNIKNQKELLKAYNKALKEYKDIMIEKYFIGEDYRVLVVNYEVVAVSKRIPPFIIGDGEKTIKELIKELNSDDKRGENHEKPLTKVKIDEELLKILEQQELNIFSVPLKGEKIKLRYNANLSTGGIAEDYTDVISDENKEICIRAAKTIGLDICGIDISTNDISKSLKENGIIVEVNAAPGIRMHQYPSKGEKRDVALSIVDMMYDNNPYNIPVISVTGTNGKTTTTRLINFVLSKKGYKVGMTSTSGISIDNKYIDYGDDTGADSAKTILLNKDVDIAVLETARGGMIKKGLAYDLADVGIITNITEDHLGIDEIENIEDLAFVKSLVLEAVKKDGYAVINGDDPYSLSILDRVKSKKIFFSQNKNNKFLRENIESGNPGVYIDGEAIYVENNKKIYKICNINDVKISLKGALTYNLYNAMAACAALVALNVDYCLIAKGLKEFTCDEKDNPGRFNQYYINGINIILDYGHNYEGYRAVLDGVKKLNHNNLIGVIGVPGDRKDNFIKSIGTLSGDYFDYVYIKEDREKRGRKCGEVARLLELGLCKKISKSKYKIILDELEALDYAIKKASEGDTIIVFFEDFKPLSKYLKNLEALNLIKDKNIESL</sequence>
<dbReference type="InterPro" id="IPR036565">
    <property type="entry name" value="Mur-like_cat_sf"/>
</dbReference>
<evidence type="ECO:0000256" key="3">
    <source>
        <dbReference type="ARBA" id="ARBA00009060"/>
    </source>
</evidence>
<comment type="catalytic activity">
    <reaction evidence="12">
        <text>[L-4-(L-arginin-2-N-yl)aspartate](n)-L-aspartate + L-arginine + ATP = [L-4-(L-arginin-2-N-yl)aspartate](n+1) + ADP + phosphate + H(+)</text>
        <dbReference type="Rhea" id="RHEA:23888"/>
        <dbReference type="Rhea" id="RHEA-COMP:13732"/>
        <dbReference type="Rhea" id="RHEA-COMP:13733"/>
        <dbReference type="ChEBI" id="CHEBI:15378"/>
        <dbReference type="ChEBI" id="CHEBI:30616"/>
        <dbReference type="ChEBI" id="CHEBI:32682"/>
        <dbReference type="ChEBI" id="CHEBI:43474"/>
        <dbReference type="ChEBI" id="CHEBI:137986"/>
        <dbReference type="ChEBI" id="CHEBI:137990"/>
        <dbReference type="ChEBI" id="CHEBI:456216"/>
        <dbReference type="EC" id="6.3.2.30"/>
    </reaction>
</comment>
<reference evidence="16 17" key="1">
    <citation type="submission" date="2016-11" db="EMBL/GenBank/DDBJ databases">
        <authorList>
            <person name="Jaros S."/>
            <person name="Januszkiewicz K."/>
            <person name="Wedrychowicz H."/>
        </authorList>
    </citation>
    <scope>NUCLEOTIDE SEQUENCE [LARGE SCALE GENOMIC DNA]</scope>
    <source>
        <strain evidence="16 17">DSM 2631</strain>
    </source>
</reference>
<dbReference type="InterPro" id="IPR013221">
    <property type="entry name" value="Mur_ligase_cen"/>
</dbReference>
<comment type="similarity">
    <text evidence="3">In the C-terminal section; belongs to the MurCDEF family.</text>
</comment>
<dbReference type="Gene3D" id="3.30.470.20">
    <property type="entry name" value="ATP-grasp fold, B domain"/>
    <property type="match status" value="2"/>
</dbReference>
<dbReference type="InterPro" id="IPR036615">
    <property type="entry name" value="Mur_ligase_C_dom_sf"/>
</dbReference>
<dbReference type="Gene3D" id="3.90.190.20">
    <property type="entry name" value="Mur ligase, C-terminal domain"/>
    <property type="match status" value="1"/>
</dbReference>
<dbReference type="GO" id="GO:0005524">
    <property type="term" value="F:ATP binding"/>
    <property type="evidence" value="ECO:0007669"/>
    <property type="project" value="UniProtKB-UniRule"/>
</dbReference>
<proteinExistence type="inferred from homology"/>
<dbReference type="InterPro" id="IPR011810">
    <property type="entry name" value="Cya_phycin_syn"/>
</dbReference>
<evidence type="ECO:0000256" key="1">
    <source>
        <dbReference type="ARBA" id="ARBA00003184"/>
    </source>
</evidence>
<evidence type="ECO:0000256" key="14">
    <source>
        <dbReference type="PROSITE-ProRule" id="PRU00409"/>
    </source>
</evidence>
<evidence type="ECO:0000256" key="8">
    <source>
        <dbReference type="ARBA" id="ARBA00022598"/>
    </source>
</evidence>
<dbReference type="Pfam" id="PF18921">
    <property type="entry name" value="Cyanophycin_syn"/>
    <property type="match status" value="1"/>
</dbReference>
<dbReference type="GO" id="GO:0071161">
    <property type="term" value="F:cyanophycin synthetase activity (L-arginine-adding)"/>
    <property type="evidence" value="ECO:0007669"/>
    <property type="project" value="UniProtKB-EC"/>
</dbReference>
<dbReference type="NCBIfam" id="NF010623">
    <property type="entry name" value="PRK14016.1"/>
    <property type="match status" value="1"/>
</dbReference>
<dbReference type="AlphaFoldDB" id="A0A1M4WI56"/>
<evidence type="ECO:0000256" key="7">
    <source>
        <dbReference type="ARBA" id="ARBA00022036"/>
    </source>
</evidence>
<evidence type="ECO:0000259" key="15">
    <source>
        <dbReference type="PROSITE" id="PS50975"/>
    </source>
</evidence>
<dbReference type="SUPFAM" id="SSF53244">
    <property type="entry name" value="MurD-like peptide ligases, peptide-binding domain"/>
    <property type="match status" value="1"/>
</dbReference>
<dbReference type="InterPro" id="IPR044019">
    <property type="entry name" value="Cyanophycin_syn_N"/>
</dbReference>
<evidence type="ECO:0000256" key="4">
    <source>
        <dbReference type="ARBA" id="ARBA00011738"/>
    </source>
</evidence>
<comment type="catalytic activity">
    <reaction evidence="13">
        <text>[L-4-(L-arginin-2-N-yl)aspartate](n) + L-aspartate + ATP = [L-4-(L-arginin-2-N-yl)aspartate](n)-L-aspartate + ADP + phosphate + H(+)</text>
        <dbReference type="Rhea" id="RHEA:13277"/>
        <dbReference type="Rhea" id="RHEA-COMP:13728"/>
        <dbReference type="Rhea" id="RHEA-COMP:13733"/>
        <dbReference type="ChEBI" id="CHEBI:15378"/>
        <dbReference type="ChEBI" id="CHEBI:29991"/>
        <dbReference type="ChEBI" id="CHEBI:30616"/>
        <dbReference type="ChEBI" id="CHEBI:43474"/>
        <dbReference type="ChEBI" id="CHEBI:137986"/>
        <dbReference type="ChEBI" id="CHEBI:137990"/>
        <dbReference type="ChEBI" id="CHEBI:456216"/>
        <dbReference type="EC" id="6.3.2.29"/>
    </reaction>
</comment>
<gene>
    <name evidence="16" type="ORF">SAMN05443638_11253</name>
</gene>
<keyword evidence="10 14" id="KW-0067">ATP-binding</keyword>
<name>A0A1M4WI56_9CLOT</name>
<dbReference type="GO" id="GO:0046872">
    <property type="term" value="F:metal ion binding"/>
    <property type="evidence" value="ECO:0007669"/>
    <property type="project" value="InterPro"/>
</dbReference>
<dbReference type="Gene3D" id="3.40.1190.10">
    <property type="entry name" value="Mur-like, catalytic domain"/>
    <property type="match status" value="1"/>
</dbReference>
<evidence type="ECO:0000256" key="2">
    <source>
        <dbReference type="ARBA" id="ARBA00004752"/>
    </source>
</evidence>
<dbReference type="EC" id="6.3.2.30" evidence="5"/>
<dbReference type="Pfam" id="PF08245">
    <property type="entry name" value="Mur_ligase_M"/>
    <property type="match status" value="1"/>
</dbReference>
<keyword evidence="8" id="KW-0436">Ligase</keyword>
<evidence type="ECO:0000256" key="6">
    <source>
        <dbReference type="ARBA" id="ARBA00013005"/>
    </source>
</evidence>
<dbReference type="PROSITE" id="PS01011">
    <property type="entry name" value="FOLYLPOLYGLU_SYNT_1"/>
    <property type="match status" value="1"/>
</dbReference>
<evidence type="ECO:0000256" key="11">
    <source>
        <dbReference type="ARBA" id="ARBA00031353"/>
    </source>
</evidence>
<dbReference type="RefSeq" id="WP_072895768.1">
    <property type="nucleotide sequence ID" value="NZ_FQVM01000012.1"/>
</dbReference>
<dbReference type="InterPro" id="IPR004101">
    <property type="entry name" value="Mur_ligase_C"/>
</dbReference>
<protein>
    <recommendedName>
        <fullName evidence="7">Cyanophycin synthetase</fullName>
        <ecNumber evidence="6">6.3.2.29</ecNumber>
        <ecNumber evidence="5">6.3.2.30</ecNumber>
    </recommendedName>
    <alternativeName>
        <fullName evidence="11">Cyanophycin synthase</fullName>
    </alternativeName>
</protein>
<dbReference type="OrthoDB" id="9803907at2"/>
<dbReference type="EMBL" id="FQVM01000012">
    <property type="protein sequence ID" value="SHE80867.1"/>
    <property type="molecule type" value="Genomic_DNA"/>
</dbReference>
<dbReference type="Pfam" id="PF02875">
    <property type="entry name" value="Mur_ligase_C"/>
    <property type="match status" value="1"/>
</dbReference>
<evidence type="ECO:0000256" key="10">
    <source>
        <dbReference type="ARBA" id="ARBA00022840"/>
    </source>
</evidence>
<accession>A0A1M4WI56</accession>
<dbReference type="GO" id="GO:0004326">
    <property type="term" value="F:tetrahydrofolylpolyglutamate synthase activity"/>
    <property type="evidence" value="ECO:0007669"/>
    <property type="project" value="InterPro"/>
</dbReference>
<dbReference type="Proteomes" id="UP000184035">
    <property type="component" value="Unassembled WGS sequence"/>
</dbReference>
<evidence type="ECO:0000256" key="12">
    <source>
        <dbReference type="ARBA" id="ARBA00048094"/>
    </source>
</evidence>
<evidence type="ECO:0000313" key="16">
    <source>
        <dbReference type="EMBL" id="SHE80867.1"/>
    </source>
</evidence>
<dbReference type="PROSITE" id="PS50975">
    <property type="entry name" value="ATP_GRASP"/>
    <property type="match status" value="1"/>
</dbReference>
<dbReference type="NCBIfam" id="TIGR02068">
    <property type="entry name" value="cya_phycin_syn"/>
    <property type="match status" value="1"/>
</dbReference>
<dbReference type="EC" id="6.3.2.29" evidence="6"/>
<keyword evidence="9 14" id="KW-0547">Nucleotide-binding</keyword>
<keyword evidence="17" id="KW-1185">Reference proteome</keyword>
<dbReference type="InterPro" id="IPR011761">
    <property type="entry name" value="ATP-grasp"/>
</dbReference>
<dbReference type="PANTHER" id="PTHR23135">
    <property type="entry name" value="MUR LIGASE FAMILY MEMBER"/>
    <property type="match status" value="1"/>
</dbReference>